<dbReference type="InterPro" id="IPR029055">
    <property type="entry name" value="Ntn_hydrolases_N"/>
</dbReference>
<dbReference type="OrthoDB" id="9781342at2"/>
<evidence type="ECO:0000313" key="2">
    <source>
        <dbReference type="EMBL" id="NHO38920.1"/>
    </source>
</evidence>
<name>A0A0U5BL97_9PROT</name>
<keyword evidence="1" id="KW-0808">Transferase</keyword>
<evidence type="ECO:0000313" key="4">
    <source>
        <dbReference type="Proteomes" id="UP000657200"/>
    </source>
</evidence>
<dbReference type="PATRIC" id="fig|431306.5.peg.2491"/>
<dbReference type="Proteomes" id="UP000068250">
    <property type="component" value="Chromosome I"/>
</dbReference>
<dbReference type="PANTHER" id="PTHR43881">
    <property type="entry name" value="GAMMA-GLUTAMYLTRANSPEPTIDASE (AFU_ORTHOLOGUE AFUA_4G13580)"/>
    <property type="match status" value="1"/>
</dbReference>
<keyword evidence="1" id="KW-0012">Acyltransferase</keyword>
<dbReference type="STRING" id="431306.AGA_2414"/>
<gene>
    <name evidence="1" type="primary">ggt</name>
    <name evidence="1" type="ORF">AGA_2414</name>
    <name evidence="2" type="ORF">GOB80_04315</name>
</gene>
<sequence length="496" mass="51318">MAYGHWHIADGFSSPVRPVISGPWGAVSAAHPLAVSAGQDVLARGGSAVDAAIAAQAVLCVVAPDACGIGGDLFALVADGAQTHAISGAGALPHKATDCADEGAKSVTVPGLAGAWARMHSRWGKLPFSALMDKAIRLAEEGVHLSSALEQVVHAHTPRLLRNGAGEWSLMGLRAGQLFVQPELAALLRRFVTDGPDCFYTGEIAASLARRVAEYGGTLDEQDLATHQTDVTAPLSVSLGAATVFVQPPPTQGVLLGMALKNFGHWVPQSDVQADHLAVELTEASFGYRDRAAEGAALLDVHLPVDPDHAARRGGPRGYLHTAGVSVSDRQGMVVSSLVSVFDDFGSGLLIPDLGITLNNRAGGFTSGPNAWAAGSRPVHTLAPALLRSAGGVMALATPGADGQVQTLLQVIDRIMRRGEDIATAIAAPRWRSEGGKLLMERDHPSAAGLRALGHAIEERAPGALCFGAVACAGMNAGGEPFAVSDWRRNSWAGVV</sequence>
<reference evidence="3" key="2">
    <citation type="submission" date="2014-09" db="EMBL/GenBank/DDBJ databases">
        <authorList>
            <person name="Illeghems K.G."/>
        </authorList>
    </citation>
    <scope>NUCLEOTIDE SEQUENCE [LARGE SCALE GENOMIC DNA]</scope>
    <source>
        <strain evidence="3">LMG 23848T</strain>
    </source>
</reference>
<dbReference type="EMBL" id="WOTE01000002">
    <property type="protein sequence ID" value="NHO38920.1"/>
    <property type="molecule type" value="Genomic_DNA"/>
</dbReference>
<dbReference type="PANTHER" id="PTHR43881:SF5">
    <property type="entry name" value="GAMMA-GLUTAMYLTRANSPEPTIDASE"/>
    <property type="match status" value="1"/>
</dbReference>
<dbReference type="RefSeq" id="WP_059024385.1">
    <property type="nucleotide sequence ID" value="NZ_LN609302.1"/>
</dbReference>
<protein>
    <submittedName>
        <fullName evidence="2">Gamma-glutamyltransferase</fullName>
    </submittedName>
    <submittedName>
        <fullName evidence="1">Gamma-glutamyltranspeptidase</fullName>
        <ecNumber evidence="1">2.3.2.2</ecNumber>
    </submittedName>
</protein>
<dbReference type="AlphaFoldDB" id="A0A0U5BL97"/>
<dbReference type="EC" id="2.3.2.2" evidence="1"/>
<dbReference type="Pfam" id="PF01019">
    <property type="entry name" value="G_glu_transpept"/>
    <property type="match status" value="1"/>
</dbReference>
<reference evidence="2 4" key="3">
    <citation type="journal article" date="2020" name="Int. J. Syst. Evol. Microbiol.">
        <title>Novel acetic acid bacteria from cider fermentations: Acetobacter conturbans sp. nov. and Acetobacter fallax sp. nov.</title>
        <authorList>
            <person name="Sombolestani A.S."/>
            <person name="Cleenwerck I."/>
            <person name="Cnockaert M."/>
            <person name="Borremans W."/>
            <person name="Wieme A.D."/>
            <person name="De Vuyst L."/>
            <person name="Vandamme P."/>
        </authorList>
    </citation>
    <scope>NUCLEOTIDE SEQUENCE [LARGE SCALE GENOMIC DNA]</scope>
    <source>
        <strain evidence="2 4">LMG 23848</strain>
    </source>
</reference>
<reference evidence="1" key="1">
    <citation type="submission" date="2014-09" db="EMBL/GenBank/DDBJ databases">
        <authorList>
            <person name="Magalhaes I.L.F."/>
            <person name="Oliveira U."/>
            <person name="Santos F.R."/>
            <person name="Vidigal T.H.D.A."/>
            <person name="Brescovit A.D."/>
            <person name="Santos A.J."/>
        </authorList>
    </citation>
    <scope>NUCLEOTIDE SEQUENCE</scope>
    <source>
        <strain evidence="1">LMG 23848T</strain>
    </source>
</reference>
<evidence type="ECO:0000313" key="1">
    <source>
        <dbReference type="EMBL" id="CEF57102.1"/>
    </source>
</evidence>
<accession>A0A0U5BL97</accession>
<organism evidence="1 3">
    <name type="scientific">Acetobacter ghanensis</name>
    <dbReference type="NCBI Taxonomy" id="431306"/>
    <lineage>
        <taxon>Bacteria</taxon>
        <taxon>Pseudomonadati</taxon>
        <taxon>Pseudomonadota</taxon>
        <taxon>Alphaproteobacteria</taxon>
        <taxon>Acetobacterales</taxon>
        <taxon>Acetobacteraceae</taxon>
        <taxon>Acetobacter</taxon>
    </lineage>
</organism>
<dbReference type="InterPro" id="IPR043137">
    <property type="entry name" value="GGT_ssub_C"/>
</dbReference>
<proteinExistence type="predicted"/>
<dbReference type="Gene3D" id="3.60.20.40">
    <property type="match status" value="1"/>
</dbReference>
<keyword evidence="4" id="KW-1185">Reference proteome</keyword>
<dbReference type="GO" id="GO:0103068">
    <property type="term" value="F:leukotriene C4 gamma-glutamyl transferase activity"/>
    <property type="evidence" value="ECO:0007669"/>
    <property type="project" value="UniProtKB-EC"/>
</dbReference>
<evidence type="ECO:0000313" key="3">
    <source>
        <dbReference type="Proteomes" id="UP000068250"/>
    </source>
</evidence>
<dbReference type="SUPFAM" id="SSF56235">
    <property type="entry name" value="N-terminal nucleophile aminohydrolases (Ntn hydrolases)"/>
    <property type="match status" value="1"/>
</dbReference>
<dbReference type="Proteomes" id="UP000657200">
    <property type="component" value="Unassembled WGS sequence"/>
</dbReference>
<dbReference type="PRINTS" id="PR01210">
    <property type="entry name" value="GGTRANSPTASE"/>
</dbReference>
<dbReference type="EMBL" id="LN609302">
    <property type="protein sequence ID" value="CEF57102.1"/>
    <property type="molecule type" value="Genomic_DNA"/>
</dbReference>
<dbReference type="InterPro" id="IPR052896">
    <property type="entry name" value="GGT-like_enzyme"/>
</dbReference>